<dbReference type="AlphaFoldDB" id="A0AA36C519"/>
<keyword evidence="1" id="KW-0812">Transmembrane</keyword>
<comment type="caution">
    <text evidence="2">The sequence shown here is derived from an EMBL/GenBank/DDBJ whole genome shotgun (WGS) entry which is preliminary data.</text>
</comment>
<keyword evidence="1" id="KW-0472">Membrane</keyword>
<dbReference type="EMBL" id="CATQJA010000317">
    <property type="protein sequence ID" value="CAJ0559224.1"/>
    <property type="molecule type" value="Genomic_DNA"/>
</dbReference>
<keyword evidence="3" id="KW-1185">Reference proteome</keyword>
<accession>A0AA36C519</accession>
<sequence length="70" mass="7766">MGSLDESDLLLMAIPHVVLIALSAMILGTTLVKAVDRYRRVGRLMKRTDRLLELSARHQNPSASRSARPP</sequence>
<keyword evidence="1" id="KW-1133">Transmembrane helix</keyword>
<evidence type="ECO:0000313" key="3">
    <source>
        <dbReference type="Proteomes" id="UP001177023"/>
    </source>
</evidence>
<evidence type="ECO:0000256" key="1">
    <source>
        <dbReference type="SAM" id="Phobius"/>
    </source>
</evidence>
<name>A0AA36C519_9BILA</name>
<gene>
    <name evidence="2" type="ORF">MSPICULIGERA_LOCUS1211</name>
</gene>
<protein>
    <submittedName>
        <fullName evidence="2">Uncharacterized protein</fullName>
    </submittedName>
</protein>
<proteinExistence type="predicted"/>
<feature type="transmembrane region" description="Helical" evidence="1">
    <location>
        <begin position="12"/>
        <end position="35"/>
    </location>
</feature>
<organism evidence="2 3">
    <name type="scientific">Mesorhabditis spiculigera</name>
    <dbReference type="NCBI Taxonomy" id="96644"/>
    <lineage>
        <taxon>Eukaryota</taxon>
        <taxon>Metazoa</taxon>
        <taxon>Ecdysozoa</taxon>
        <taxon>Nematoda</taxon>
        <taxon>Chromadorea</taxon>
        <taxon>Rhabditida</taxon>
        <taxon>Rhabditina</taxon>
        <taxon>Rhabditomorpha</taxon>
        <taxon>Rhabditoidea</taxon>
        <taxon>Rhabditidae</taxon>
        <taxon>Mesorhabditinae</taxon>
        <taxon>Mesorhabditis</taxon>
    </lineage>
</organism>
<reference evidence="2" key="1">
    <citation type="submission" date="2023-06" db="EMBL/GenBank/DDBJ databases">
        <authorList>
            <person name="Delattre M."/>
        </authorList>
    </citation>
    <scope>NUCLEOTIDE SEQUENCE</scope>
    <source>
        <strain evidence="2">AF72</strain>
    </source>
</reference>
<dbReference type="Proteomes" id="UP001177023">
    <property type="component" value="Unassembled WGS sequence"/>
</dbReference>
<evidence type="ECO:0000313" key="2">
    <source>
        <dbReference type="EMBL" id="CAJ0559224.1"/>
    </source>
</evidence>
<feature type="non-terminal residue" evidence="2">
    <location>
        <position position="1"/>
    </location>
</feature>